<gene>
    <name evidence="5" type="ORF">SAMN05660209_05175</name>
</gene>
<dbReference type="SMART" id="SM01043">
    <property type="entry name" value="BTAD"/>
    <property type="match status" value="1"/>
</dbReference>
<dbReference type="Pfam" id="PF25872">
    <property type="entry name" value="HTH_77"/>
    <property type="match status" value="1"/>
</dbReference>
<dbReference type="PANTHER" id="PTHR47691:SF3">
    <property type="entry name" value="HTH-TYPE TRANSCRIPTIONAL REGULATOR RV0890C-RELATED"/>
    <property type="match status" value="1"/>
</dbReference>
<sequence length="1041" mass="110638">MPLPPPAERELLVILLLAAGRVVPAETLIDSLWGADLPAYPANALQVRVSKLRRALSAMGLADGAVVHRSSGYTLGIDRGEVDAHRFTSLVAEARQLAGHAPAVAARRYEQGLALWRGTALAGFGGLAWAEPEIGRLEELRLAASEERIELALAAGRHTDVVNDLETLVARYPLRERLHRLLMLALYRSGRQAEALAAYHGARAHLADELGIDPSAALTDLEEAILRQDPLLDPPAATAIDPRPPRPVRLTSFIGRAAELAQAAELLRVHRLVTLTGLGGVGKTSVALEVIDRTEPEFPDGVWLVELAGVPQASGVARAVADALGLPHGADDEEALLQYLRERTALVLLDNCEHLVDRCAALTGRLLAGSPGLRVLATSREPLAVPGEVQLPISPLATPPADFAGTDVTEFDSVRLFVERARSVRPGFDVVDTAAAVVRICQALDGIPLAIELAAALITTLPPDEIADRLDDRYALLTAGPRTTAARQQTLRATVDWSHQLLTEPDQILFRRLSVFRGGWTLPAAEGICAGAGLEAARVLGLLVRLVDRSLVVADHSRGGRFRMLETLRHYAHERLVEAGEEELVAAAHARFFADAAERGTPLLRGPEQPRWLTWLRDERDNLRVALTWCRSAAAADPDLGLRLVAGLGWFWYFASQPPGTEITTLLAATPGGSPGRRGLALQAQALAGRPGSCVVHPSAASAAAARESLSHLTEVGDAHGSAYSRVLVAVEGIAGSPADVDAAGHLLDAAAGEFDRVGDRWGDALVSFVRMELDFGRGDPDAAAAHAERALATFRTLGDHWGVSAIQYHHGIALHRAGRLERALSMYEGAVAEGRQLGLANTVQYGVAAIGHVRLLLGDPAGAAERFSAAHAIGRELGAEGNPLASIGEAAVARQRADLEAARRSYTEAIRLLGDQDKPDWRTAALTGLGLVAELTGDLEAAASYHSRASAVARANAAANAAPAAMEARACVTATCGHGRTAAELLGTAARWRRRRGWPATTSEQRDIDRATTRARELLGPEAFLEAYAEGAGLPDRVDA</sequence>
<evidence type="ECO:0000256" key="2">
    <source>
        <dbReference type="ARBA" id="ARBA00023125"/>
    </source>
</evidence>
<dbReference type="RefSeq" id="WP_170856988.1">
    <property type="nucleotide sequence ID" value="NZ_FNOT01000038.1"/>
</dbReference>
<dbReference type="InterPro" id="IPR001867">
    <property type="entry name" value="OmpR/PhoB-type_DNA-bd"/>
</dbReference>
<evidence type="ECO:0000313" key="5">
    <source>
        <dbReference type="EMBL" id="SDZ25007.1"/>
    </source>
</evidence>
<keyword evidence="6" id="KW-1185">Reference proteome</keyword>
<dbReference type="InterPro" id="IPR016032">
    <property type="entry name" value="Sig_transdc_resp-reg_C-effctor"/>
</dbReference>
<evidence type="ECO:0000259" key="4">
    <source>
        <dbReference type="PROSITE" id="PS51755"/>
    </source>
</evidence>
<dbReference type="SUPFAM" id="SSF48452">
    <property type="entry name" value="TPR-like"/>
    <property type="match status" value="2"/>
</dbReference>
<organism evidence="5 6">
    <name type="scientific">Geodermatophilus africanus</name>
    <dbReference type="NCBI Taxonomy" id="1137993"/>
    <lineage>
        <taxon>Bacteria</taxon>
        <taxon>Bacillati</taxon>
        <taxon>Actinomycetota</taxon>
        <taxon>Actinomycetes</taxon>
        <taxon>Geodermatophilales</taxon>
        <taxon>Geodermatophilaceae</taxon>
        <taxon>Geodermatophilus</taxon>
    </lineage>
</organism>
<dbReference type="InterPro" id="IPR036388">
    <property type="entry name" value="WH-like_DNA-bd_sf"/>
</dbReference>
<dbReference type="SUPFAM" id="SSF52540">
    <property type="entry name" value="P-loop containing nucleoside triphosphate hydrolases"/>
    <property type="match status" value="1"/>
</dbReference>
<dbReference type="GO" id="GO:0000160">
    <property type="term" value="P:phosphorelay signal transduction system"/>
    <property type="evidence" value="ECO:0007669"/>
    <property type="project" value="InterPro"/>
</dbReference>
<keyword evidence="2 3" id="KW-0238">DNA-binding</keyword>
<dbReference type="PANTHER" id="PTHR47691">
    <property type="entry name" value="REGULATOR-RELATED"/>
    <property type="match status" value="1"/>
</dbReference>
<dbReference type="InterPro" id="IPR011990">
    <property type="entry name" value="TPR-like_helical_dom_sf"/>
</dbReference>
<dbReference type="Gene3D" id="3.40.50.300">
    <property type="entry name" value="P-loop containing nucleotide triphosphate hydrolases"/>
    <property type="match status" value="1"/>
</dbReference>
<dbReference type="InterPro" id="IPR005158">
    <property type="entry name" value="BTAD"/>
</dbReference>
<evidence type="ECO:0000256" key="3">
    <source>
        <dbReference type="PROSITE-ProRule" id="PRU01091"/>
    </source>
</evidence>
<dbReference type="Pfam" id="PF03704">
    <property type="entry name" value="BTAD"/>
    <property type="match status" value="1"/>
</dbReference>
<dbReference type="PRINTS" id="PR00364">
    <property type="entry name" value="DISEASERSIST"/>
</dbReference>
<reference evidence="6" key="1">
    <citation type="submission" date="2016-10" db="EMBL/GenBank/DDBJ databases">
        <authorList>
            <person name="Varghese N."/>
            <person name="Submissions S."/>
        </authorList>
    </citation>
    <scope>NUCLEOTIDE SEQUENCE [LARGE SCALE GENOMIC DNA]</scope>
    <source>
        <strain evidence="6">DSM 45422</strain>
    </source>
</reference>
<feature type="DNA-binding region" description="OmpR/PhoB-type" evidence="3">
    <location>
        <begin position="1"/>
        <end position="77"/>
    </location>
</feature>
<dbReference type="InterPro" id="IPR058852">
    <property type="entry name" value="HTH_77"/>
</dbReference>
<dbReference type="PROSITE" id="PS51755">
    <property type="entry name" value="OMPR_PHOB"/>
    <property type="match status" value="1"/>
</dbReference>
<comment type="similarity">
    <text evidence="1">Belongs to the AfsR/DnrI/RedD regulatory family.</text>
</comment>
<protein>
    <submittedName>
        <fullName evidence="5">Predicted ATPase</fullName>
    </submittedName>
</protein>
<evidence type="ECO:0000313" key="6">
    <source>
        <dbReference type="Proteomes" id="UP000198921"/>
    </source>
</evidence>
<dbReference type="Gene3D" id="1.25.40.10">
    <property type="entry name" value="Tetratricopeptide repeat domain"/>
    <property type="match status" value="2"/>
</dbReference>
<name>A0A1H3RH43_9ACTN</name>
<feature type="domain" description="OmpR/PhoB-type" evidence="4">
    <location>
        <begin position="1"/>
        <end position="77"/>
    </location>
</feature>
<dbReference type="GO" id="GO:0006355">
    <property type="term" value="P:regulation of DNA-templated transcription"/>
    <property type="evidence" value="ECO:0007669"/>
    <property type="project" value="InterPro"/>
</dbReference>
<dbReference type="Pfam" id="PF00486">
    <property type="entry name" value="Trans_reg_C"/>
    <property type="match status" value="1"/>
</dbReference>
<dbReference type="Gene3D" id="1.10.10.10">
    <property type="entry name" value="Winged helix-like DNA-binding domain superfamily/Winged helix DNA-binding domain"/>
    <property type="match status" value="1"/>
</dbReference>
<dbReference type="EMBL" id="FNOT01000038">
    <property type="protein sequence ID" value="SDZ25007.1"/>
    <property type="molecule type" value="Genomic_DNA"/>
</dbReference>
<proteinExistence type="inferred from homology"/>
<dbReference type="InterPro" id="IPR027417">
    <property type="entry name" value="P-loop_NTPase"/>
</dbReference>
<dbReference type="GO" id="GO:0003677">
    <property type="term" value="F:DNA binding"/>
    <property type="evidence" value="ECO:0007669"/>
    <property type="project" value="UniProtKB-UniRule"/>
</dbReference>
<dbReference type="Proteomes" id="UP000198921">
    <property type="component" value="Unassembled WGS sequence"/>
</dbReference>
<dbReference type="SMART" id="SM00862">
    <property type="entry name" value="Trans_reg_C"/>
    <property type="match status" value="1"/>
</dbReference>
<dbReference type="SUPFAM" id="SSF46894">
    <property type="entry name" value="C-terminal effector domain of the bipartite response regulators"/>
    <property type="match status" value="1"/>
</dbReference>
<dbReference type="CDD" id="cd15831">
    <property type="entry name" value="BTAD"/>
    <property type="match status" value="1"/>
</dbReference>
<evidence type="ECO:0000256" key="1">
    <source>
        <dbReference type="ARBA" id="ARBA00005820"/>
    </source>
</evidence>
<dbReference type="STRING" id="1137993.SAMN05660209_05175"/>
<dbReference type="AlphaFoldDB" id="A0A1H3RH43"/>
<accession>A0A1H3RH43</accession>